<feature type="transmembrane region" description="Helical" evidence="6">
    <location>
        <begin position="41"/>
        <end position="59"/>
    </location>
</feature>
<proteinExistence type="predicted"/>
<dbReference type="InterPro" id="IPR004477">
    <property type="entry name" value="ComEC_N"/>
</dbReference>
<protein>
    <recommendedName>
        <fullName evidence="7">ComEC/Rec2-related protein domain-containing protein</fullName>
    </recommendedName>
</protein>
<accession>A0A101I1C9</accession>
<feature type="transmembrane region" description="Helical" evidence="6">
    <location>
        <begin position="322"/>
        <end position="341"/>
    </location>
</feature>
<evidence type="ECO:0000256" key="3">
    <source>
        <dbReference type="ARBA" id="ARBA00022692"/>
    </source>
</evidence>
<dbReference type="GO" id="GO:0005886">
    <property type="term" value="C:plasma membrane"/>
    <property type="evidence" value="ECO:0007669"/>
    <property type="project" value="UniProtKB-SubCell"/>
</dbReference>
<keyword evidence="3 6" id="KW-0812">Transmembrane</keyword>
<feature type="transmembrane region" description="Helical" evidence="6">
    <location>
        <begin position="250"/>
        <end position="267"/>
    </location>
</feature>
<dbReference type="AlphaFoldDB" id="A0A101I1C9"/>
<feature type="transmembrane region" description="Helical" evidence="6">
    <location>
        <begin position="297"/>
        <end position="315"/>
    </location>
</feature>
<comment type="subcellular location">
    <subcellularLocation>
        <location evidence="1">Cell membrane</location>
        <topology evidence="1">Multi-pass membrane protein</topology>
    </subcellularLocation>
</comment>
<name>A0A101I1C9_UNCT6</name>
<evidence type="ECO:0000256" key="6">
    <source>
        <dbReference type="SAM" id="Phobius"/>
    </source>
</evidence>
<keyword evidence="2" id="KW-1003">Cell membrane</keyword>
<dbReference type="Proteomes" id="UP000053467">
    <property type="component" value="Unassembled WGS sequence"/>
</dbReference>
<evidence type="ECO:0000313" key="8">
    <source>
        <dbReference type="EMBL" id="KUK86428.1"/>
    </source>
</evidence>
<evidence type="ECO:0000256" key="2">
    <source>
        <dbReference type="ARBA" id="ARBA00022475"/>
    </source>
</evidence>
<comment type="caution">
    <text evidence="8">The sequence shown here is derived from an EMBL/GenBank/DDBJ whole genome shotgun (WGS) entry which is preliminary data.</text>
</comment>
<feature type="transmembrane region" description="Helical" evidence="6">
    <location>
        <begin position="353"/>
        <end position="379"/>
    </location>
</feature>
<feature type="transmembrane region" description="Helical" evidence="6">
    <location>
        <begin position="428"/>
        <end position="445"/>
    </location>
</feature>
<evidence type="ECO:0000256" key="4">
    <source>
        <dbReference type="ARBA" id="ARBA00022989"/>
    </source>
</evidence>
<dbReference type="PANTHER" id="PTHR30619:SF7">
    <property type="entry name" value="BETA-LACTAMASE DOMAIN PROTEIN"/>
    <property type="match status" value="1"/>
</dbReference>
<evidence type="ECO:0000313" key="9">
    <source>
        <dbReference type="Proteomes" id="UP000053467"/>
    </source>
</evidence>
<feature type="transmembrane region" description="Helical" evidence="6">
    <location>
        <begin position="228"/>
        <end position="244"/>
    </location>
</feature>
<evidence type="ECO:0000256" key="1">
    <source>
        <dbReference type="ARBA" id="ARBA00004651"/>
    </source>
</evidence>
<gene>
    <name evidence="8" type="ORF">XE03_1503</name>
</gene>
<feature type="transmembrane region" description="Helical" evidence="6">
    <location>
        <begin position="274"/>
        <end position="291"/>
    </location>
</feature>
<feature type="transmembrane region" description="Helical" evidence="6">
    <location>
        <begin position="197"/>
        <end position="221"/>
    </location>
</feature>
<sequence length="448" mass="53348">MTLYFFLYILSIYSGYFYIKNNYLIFPLILISIFPLIKKRFLFFLSLFIIFVSGYILSLKSEPVLTEGNYEFDLSVKRSLKNDYIVSKDNLNFLLKTDLDFLEGDRIYGIFKVEKLDFENDYEKYLENYDVFYRLKIFKVDSVRSLKTVNRFRAILVNRVKEKYDDQKISGFINSILFGYRKDLDTSLKKDFINSGVIHLIAISGQHVLIIYSFLFLVFYFIPIKKRAKVLVSIMILFFYSFLTYNNPPVVRSVIFITIFLIGEFTGRRVDRESLIFLTFLFMLIFNKSNFKDNGFILSFLAVYGIYISTQNFQIKSGFLKLFLTSITVLILTIPYMMFQFKYISVGSPFFTFILYLPFSILIPMSILSIIPFFGFFTYPVNYIFKFIENVVGFSERLYLMYNFQIDLILFVFLETIVILIFYKKFKFSFVFSTIIFFYVIYSINRFC</sequence>
<evidence type="ECO:0000256" key="5">
    <source>
        <dbReference type="ARBA" id="ARBA00023136"/>
    </source>
</evidence>
<feature type="domain" description="ComEC/Rec2-related protein" evidence="7">
    <location>
        <begin position="176"/>
        <end position="422"/>
    </location>
</feature>
<dbReference type="Pfam" id="PF03772">
    <property type="entry name" value="Competence"/>
    <property type="match status" value="1"/>
</dbReference>
<dbReference type="PANTHER" id="PTHR30619">
    <property type="entry name" value="DNA INTERNALIZATION/COMPETENCE PROTEIN COMEC/REC2"/>
    <property type="match status" value="1"/>
</dbReference>
<reference evidence="9" key="1">
    <citation type="journal article" date="2015" name="MBio">
        <title>Genome-Resolved Metagenomic Analysis Reveals Roles for Candidate Phyla and Other Microbial Community Members in Biogeochemical Transformations in Oil Reservoirs.</title>
        <authorList>
            <person name="Hu P."/>
            <person name="Tom L."/>
            <person name="Singh A."/>
            <person name="Thomas B.C."/>
            <person name="Baker B.J."/>
            <person name="Piceno Y.M."/>
            <person name="Andersen G.L."/>
            <person name="Banfield J.F."/>
        </authorList>
    </citation>
    <scope>NUCLEOTIDE SEQUENCE [LARGE SCALE GENOMIC DNA]</scope>
</reference>
<feature type="transmembrane region" description="Helical" evidence="6">
    <location>
        <begin position="6"/>
        <end position="34"/>
    </location>
</feature>
<keyword evidence="4 6" id="KW-1133">Transmembrane helix</keyword>
<keyword evidence="5 6" id="KW-0472">Membrane</keyword>
<organism evidence="8 9">
    <name type="scientific">candidate division TA06 bacterium 34_109</name>
    <dbReference type="NCBI Taxonomy" id="1635277"/>
    <lineage>
        <taxon>Bacteria</taxon>
        <taxon>Bacteria division TA06</taxon>
    </lineage>
</organism>
<dbReference type="NCBIfam" id="TIGR00360">
    <property type="entry name" value="ComEC_N-term"/>
    <property type="match status" value="1"/>
</dbReference>
<evidence type="ECO:0000259" key="7">
    <source>
        <dbReference type="Pfam" id="PF03772"/>
    </source>
</evidence>
<dbReference type="EMBL" id="LGGX01000019">
    <property type="protein sequence ID" value="KUK86428.1"/>
    <property type="molecule type" value="Genomic_DNA"/>
</dbReference>
<feature type="transmembrane region" description="Helical" evidence="6">
    <location>
        <begin position="400"/>
        <end position="422"/>
    </location>
</feature>
<dbReference type="InterPro" id="IPR052159">
    <property type="entry name" value="Competence_DNA_uptake"/>
</dbReference>